<dbReference type="Gene3D" id="3.90.1150.10">
    <property type="entry name" value="Aspartate Aminotransferase, domain 1"/>
    <property type="match status" value="1"/>
</dbReference>
<dbReference type="PROSITE" id="PS00392">
    <property type="entry name" value="DDC_GAD_HDC_YDC"/>
    <property type="match status" value="1"/>
</dbReference>
<keyword evidence="7" id="KW-1185">Reference proteome</keyword>
<dbReference type="InterPro" id="IPR010977">
    <property type="entry name" value="Aromatic_deC"/>
</dbReference>
<dbReference type="InterPro" id="IPR002129">
    <property type="entry name" value="PyrdxlP-dep_de-COase"/>
</dbReference>
<keyword evidence="3 5" id="KW-0663">Pyridoxal phosphate</keyword>
<comment type="caution">
    <text evidence="6">The sequence shown here is derived from an EMBL/GenBank/DDBJ whole genome shotgun (WGS) entry which is preliminary data.</text>
</comment>
<keyword evidence="6" id="KW-0032">Aminotransferase</keyword>
<keyword evidence="4 5" id="KW-0456">Lyase</keyword>
<evidence type="ECO:0000256" key="3">
    <source>
        <dbReference type="ARBA" id="ARBA00022898"/>
    </source>
</evidence>
<evidence type="ECO:0000256" key="5">
    <source>
        <dbReference type="RuleBase" id="RU000382"/>
    </source>
</evidence>
<sequence>MQYSLQANQTILDALSRQFFIFHQSLQARDVASKKLAQPTVSFPERGISFKQLDQLIETCIQPGLSASNGGRYWGFVTGGANPIATYADWLVTTFNQNVSKGGDSVATALEQQTLAWLCELFELPQTFGGTFTTGATAANLLAVITARQYAGKQQGIDVAKSGMKHVNVSIYSATPHASMIKSLGLAGLGQDSWQPIVCNNGEESMNIAALEAALNACNASSKIVIASAATVTGTDYDDFTAISKICKRYNAWLHVDAAFGIFERLITGKDGKTRGIEYADSITLDCHKWLNVPYDCGVFLTRHIPLLQASCEVAAPYLAGSENGIPFMSLGIENSRRFRAFPVWATLMGYGREGIRANIKANIEQAAILASWLDKSAKFDLVKRCELNVVLFKPNSAKLNLSSNECIAKLNASGQVFLTPGNWQGQPIIRAALSNWSISVEDVEKVIAILATL</sequence>
<gene>
    <name evidence="6" type="ORF">I4W93_005685</name>
</gene>
<evidence type="ECO:0000313" key="7">
    <source>
        <dbReference type="Proteomes" id="UP000663814"/>
    </source>
</evidence>
<protein>
    <submittedName>
        <fullName evidence="6">Aminotransferase class I/II-fold pyridoxal phosphate-dependent enzyme</fullName>
    </submittedName>
</protein>
<dbReference type="InterPro" id="IPR015424">
    <property type="entry name" value="PyrdxlP-dep_Trfase"/>
</dbReference>
<comment type="similarity">
    <text evidence="2 5">Belongs to the group II decarboxylase family.</text>
</comment>
<dbReference type="InterPro" id="IPR015421">
    <property type="entry name" value="PyrdxlP-dep_Trfase_major"/>
</dbReference>
<dbReference type="InterPro" id="IPR015422">
    <property type="entry name" value="PyrdxlP-dep_Trfase_small"/>
</dbReference>
<reference evidence="6 7" key="1">
    <citation type="submission" date="2021-08" db="EMBL/GenBank/DDBJ databases">
        <title>Rheinheimera aquimaris sp. nov., isolated from seawater of the East Sea in Korea.</title>
        <authorList>
            <person name="Kim K.H."/>
            <person name="Wenting R."/>
            <person name="Kim K.R."/>
            <person name="Jeon C.O."/>
        </authorList>
    </citation>
    <scope>NUCLEOTIDE SEQUENCE [LARGE SCALE GENOMIC DNA]</scope>
    <source>
        <strain evidence="6 7">MA-13</strain>
    </source>
</reference>
<evidence type="ECO:0000256" key="2">
    <source>
        <dbReference type="ARBA" id="ARBA00009533"/>
    </source>
</evidence>
<dbReference type="Proteomes" id="UP000663814">
    <property type="component" value="Unassembled WGS sequence"/>
</dbReference>
<keyword evidence="6" id="KW-0808">Transferase</keyword>
<dbReference type="Gene3D" id="3.40.640.10">
    <property type="entry name" value="Type I PLP-dependent aspartate aminotransferase-like (Major domain)"/>
    <property type="match status" value="1"/>
</dbReference>
<evidence type="ECO:0000313" key="6">
    <source>
        <dbReference type="EMBL" id="MBZ9611080.1"/>
    </source>
</evidence>
<dbReference type="Pfam" id="PF00282">
    <property type="entry name" value="Pyridoxal_deC"/>
    <property type="match status" value="1"/>
</dbReference>
<comment type="cofactor">
    <cofactor evidence="1 5">
        <name>pyridoxal 5'-phosphate</name>
        <dbReference type="ChEBI" id="CHEBI:597326"/>
    </cofactor>
</comment>
<dbReference type="SUPFAM" id="SSF53383">
    <property type="entry name" value="PLP-dependent transferases"/>
    <property type="match status" value="1"/>
</dbReference>
<organism evidence="6 7">
    <name type="scientific">Rheinheimera maricola</name>
    <dbReference type="NCBI Taxonomy" id="2793282"/>
    <lineage>
        <taxon>Bacteria</taxon>
        <taxon>Pseudomonadati</taxon>
        <taxon>Pseudomonadota</taxon>
        <taxon>Gammaproteobacteria</taxon>
        <taxon>Chromatiales</taxon>
        <taxon>Chromatiaceae</taxon>
        <taxon>Rheinheimera</taxon>
    </lineage>
</organism>
<dbReference type="RefSeq" id="WP_205310358.1">
    <property type="nucleotide sequence ID" value="NZ_JAERPS020000001.1"/>
</dbReference>
<evidence type="ECO:0000256" key="4">
    <source>
        <dbReference type="ARBA" id="ARBA00023239"/>
    </source>
</evidence>
<name>A0ABS7X6B0_9GAMM</name>
<dbReference type="InterPro" id="IPR021115">
    <property type="entry name" value="Pyridoxal-P_BS"/>
</dbReference>
<dbReference type="PANTHER" id="PTHR11999">
    <property type="entry name" value="GROUP II PYRIDOXAL-5-PHOSPHATE DECARBOXYLASE"/>
    <property type="match status" value="1"/>
</dbReference>
<dbReference type="PANTHER" id="PTHR11999:SF165">
    <property type="entry name" value="DECARBOXYLASE, PUTATIVE (AFU_ORTHOLOGUE AFUA_2G04980)-RELATED"/>
    <property type="match status" value="1"/>
</dbReference>
<accession>A0ABS7X6B0</accession>
<dbReference type="PRINTS" id="PR00800">
    <property type="entry name" value="YHDCRBOXLASE"/>
</dbReference>
<dbReference type="EMBL" id="JAERPS020000001">
    <property type="protein sequence ID" value="MBZ9611080.1"/>
    <property type="molecule type" value="Genomic_DNA"/>
</dbReference>
<proteinExistence type="inferred from homology"/>
<dbReference type="GO" id="GO:0008483">
    <property type="term" value="F:transaminase activity"/>
    <property type="evidence" value="ECO:0007669"/>
    <property type="project" value="UniProtKB-KW"/>
</dbReference>
<evidence type="ECO:0000256" key="1">
    <source>
        <dbReference type="ARBA" id="ARBA00001933"/>
    </source>
</evidence>